<protein>
    <submittedName>
        <fullName evidence="1">Uncharacterized protein</fullName>
    </submittedName>
</protein>
<dbReference type="AlphaFoldDB" id="A0A0F9MCH3"/>
<comment type="caution">
    <text evidence="1">The sequence shown here is derived from an EMBL/GenBank/DDBJ whole genome shotgun (WGS) entry which is preliminary data.</text>
</comment>
<evidence type="ECO:0000313" key="1">
    <source>
        <dbReference type="EMBL" id="KKM66892.1"/>
    </source>
</evidence>
<gene>
    <name evidence="1" type="ORF">LCGC14_1476570</name>
</gene>
<organism evidence="1">
    <name type="scientific">marine sediment metagenome</name>
    <dbReference type="NCBI Taxonomy" id="412755"/>
    <lineage>
        <taxon>unclassified sequences</taxon>
        <taxon>metagenomes</taxon>
        <taxon>ecological metagenomes</taxon>
    </lineage>
</organism>
<dbReference type="EMBL" id="LAZR01010447">
    <property type="protein sequence ID" value="KKM66892.1"/>
    <property type="molecule type" value="Genomic_DNA"/>
</dbReference>
<proteinExistence type="predicted"/>
<sequence length="81" mass="9617">MQKKINMKERLVEYWNINTGSEENDIISYLDRKMKVCFYSAYFNNSRYVFIRGVEDQSKNSITVSGYRKKQPGENISVSFE</sequence>
<accession>A0A0F9MCH3</accession>
<name>A0A0F9MCH3_9ZZZZ</name>
<reference evidence="1" key="1">
    <citation type="journal article" date="2015" name="Nature">
        <title>Complex archaea that bridge the gap between prokaryotes and eukaryotes.</title>
        <authorList>
            <person name="Spang A."/>
            <person name="Saw J.H."/>
            <person name="Jorgensen S.L."/>
            <person name="Zaremba-Niedzwiedzka K."/>
            <person name="Martijn J."/>
            <person name="Lind A.E."/>
            <person name="van Eijk R."/>
            <person name="Schleper C."/>
            <person name="Guy L."/>
            <person name="Ettema T.J."/>
        </authorList>
    </citation>
    <scope>NUCLEOTIDE SEQUENCE</scope>
</reference>